<dbReference type="PANTHER" id="PTHR36849:SF1">
    <property type="entry name" value="CYTOPLASMIC PROTEIN"/>
    <property type="match status" value="1"/>
</dbReference>
<reference evidence="1 2" key="1">
    <citation type="submission" date="2018-08" db="EMBL/GenBank/DDBJ databases">
        <title>Lysobacter weifangensis sp. nov., a new member of the family 'Xanthomonadaceae', isolated from soil in a farmland.</title>
        <authorList>
            <person name="Zhao H."/>
        </authorList>
    </citation>
    <scope>NUCLEOTIDE SEQUENCE [LARGE SCALE GENOMIC DNA]</scope>
    <source>
        <strain evidence="1 2">WF-2</strain>
    </source>
</reference>
<name>A0A372DI12_9GAMM</name>
<dbReference type="RefSeq" id="WP_117203522.1">
    <property type="nucleotide sequence ID" value="NZ_JBHTBK010000045.1"/>
</dbReference>
<dbReference type="EMBL" id="QVPD01000015">
    <property type="protein sequence ID" value="RFP59114.1"/>
    <property type="molecule type" value="Genomic_DNA"/>
</dbReference>
<dbReference type="InterPro" id="IPR052552">
    <property type="entry name" value="YeaO-like"/>
</dbReference>
<dbReference type="Proteomes" id="UP000262917">
    <property type="component" value="Unassembled WGS sequence"/>
</dbReference>
<protein>
    <submittedName>
        <fullName evidence="1">DUF488 domain-containing protein</fullName>
    </submittedName>
</protein>
<dbReference type="OrthoDB" id="9790745at2"/>
<evidence type="ECO:0000313" key="1">
    <source>
        <dbReference type="EMBL" id="RFP59114.1"/>
    </source>
</evidence>
<comment type="caution">
    <text evidence="1">The sequence shown here is derived from an EMBL/GenBank/DDBJ whole genome shotgun (WGS) entry which is preliminary data.</text>
</comment>
<organism evidence="1 2">
    <name type="scientific">Cognatiluteimonas weifangensis</name>
    <dbReference type="NCBI Taxonomy" id="2303539"/>
    <lineage>
        <taxon>Bacteria</taxon>
        <taxon>Pseudomonadati</taxon>
        <taxon>Pseudomonadota</taxon>
        <taxon>Gammaproteobacteria</taxon>
        <taxon>Lysobacterales</taxon>
        <taxon>Lysobacteraceae</taxon>
        <taxon>Cognatiluteimonas</taxon>
    </lineage>
</organism>
<keyword evidence="2" id="KW-1185">Reference proteome</keyword>
<dbReference type="Pfam" id="PF22752">
    <property type="entry name" value="DUF488-N3i"/>
    <property type="match status" value="1"/>
</dbReference>
<accession>A0A372DI12</accession>
<evidence type="ECO:0000313" key="2">
    <source>
        <dbReference type="Proteomes" id="UP000262917"/>
    </source>
</evidence>
<proteinExistence type="predicted"/>
<gene>
    <name evidence="1" type="ORF">D0Y53_11800</name>
</gene>
<dbReference type="AlphaFoldDB" id="A0A372DI12"/>
<sequence length="116" mass="13426">MKLRIKRVYAPPTAADGRRILVERLWPRGLTKEKAAVDLWLKEIAPSTALRQWFGHDPQRWEEFQRRYLDELKRNPEPVALLAQALRKGPATLVYGARDEVHNAAVVLQNNSALFR</sequence>
<dbReference type="PANTHER" id="PTHR36849">
    <property type="entry name" value="CYTOPLASMIC PROTEIN-RELATED"/>
    <property type="match status" value="1"/>
</dbReference>